<sequence>MNRKPLFSFETFVFLFFLIIFFWIFTSTMGSANFFKTLMSTAHDLLLNTVFFIMAVAVLTGAFAALLNEFGVIYWIHLLLDKLMKPLYNLPGIAAMGILSTYFSDNPAIIALAKDKSFISHFEKWQEPLLCNLGTAFGMGMIVSTFFIAQGGRAGVNLVPAVIVGNIATIIGSIVSVRLFSIWTKKKLGSVHKEVENVNLKHREIREGNAFERFLEAMLDGGKTGVDIGIGIIPGVLIISTLVMMLTFGPKDNSVGYQGLAYEGIALFDKIGKYLFWPLKILFGFDSPQLIAFPITCLGSTGAALALVPRFMEHGLIKPSDVAVFTAIGMTWSGYLSTHVGMMDALGYRYLTSKAILSHTIGGIVAGFSANLMYNLFIHI</sequence>
<keyword evidence="1" id="KW-0812">Transmembrane</keyword>
<dbReference type="AlphaFoldDB" id="A7HJG4"/>
<organism evidence="2 3">
    <name type="scientific">Fervidobacterium nodosum (strain ATCC 35602 / DSM 5306 / Rt17-B1)</name>
    <dbReference type="NCBI Taxonomy" id="381764"/>
    <lineage>
        <taxon>Bacteria</taxon>
        <taxon>Thermotogati</taxon>
        <taxon>Thermotogota</taxon>
        <taxon>Thermotogae</taxon>
        <taxon>Thermotogales</taxon>
        <taxon>Fervidobacteriaceae</taxon>
        <taxon>Fervidobacterium</taxon>
    </lineage>
</organism>
<dbReference type="STRING" id="381764.Fnod_0180"/>
<feature type="transmembrane region" description="Helical" evidence="1">
    <location>
        <begin position="45"/>
        <end position="67"/>
    </location>
</feature>
<reference evidence="2 3" key="1">
    <citation type="submission" date="2007-07" db="EMBL/GenBank/DDBJ databases">
        <title>Complete sequence of Fervidobacterium nodosum Rt17-B1.</title>
        <authorList>
            <consortium name="US DOE Joint Genome Institute"/>
            <person name="Copeland A."/>
            <person name="Lucas S."/>
            <person name="Lapidus A."/>
            <person name="Barry K."/>
            <person name="Glavina del Rio T."/>
            <person name="Dalin E."/>
            <person name="Tice H."/>
            <person name="Pitluck S."/>
            <person name="Saunders E."/>
            <person name="Brettin T."/>
            <person name="Bruce D."/>
            <person name="Detter J.C."/>
            <person name="Han C."/>
            <person name="Schmutz J."/>
            <person name="Larimer F."/>
            <person name="Land M."/>
            <person name="Hauser L."/>
            <person name="Kyrpides N."/>
            <person name="Mikhailova N."/>
            <person name="Nelson K."/>
            <person name="Gogarten J.P."/>
            <person name="Noll K."/>
            <person name="Richardson P."/>
        </authorList>
    </citation>
    <scope>NUCLEOTIDE SEQUENCE [LARGE SCALE GENOMIC DNA]</scope>
    <source>
        <strain evidence="3">ATCC 35602 / DSM 5306 / Rt17-B1</strain>
    </source>
</reference>
<name>A7HJG4_FERNB</name>
<keyword evidence="1" id="KW-1133">Transmembrane helix</keyword>
<dbReference type="OrthoDB" id="6189592at2"/>
<evidence type="ECO:0000313" key="3">
    <source>
        <dbReference type="Proteomes" id="UP000002415"/>
    </source>
</evidence>
<evidence type="ECO:0000256" key="1">
    <source>
        <dbReference type="SAM" id="Phobius"/>
    </source>
</evidence>
<keyword evidence="3" id="KW-1185">Reference proteome</keyword>
<accession>A7HJG4</accession>
<protein>
    <submittedName>
        <fullName evidence="2">Membrane protein</fullName>
    </submittedName>
</protein>
<dbReference type="Proteomes" id="UP000002415">
    <property type="component" value="Chromosome"/>
</dbReference>
<reference evidence="2 3" key="2">
    <citation type="journal article" date="2009" name="Proc. Natl. Acad. Sci. U.S.A.">
        <title>On the chimeric nature, thermophilic origin, and phylogenetic placement of the Thermotogales.</title>
        <authorList>
            <person name="Zhaxybayeva O."/>
            <person name="Swithers K.S."/>
            <person name="Lapierre P."/>
            <person name="Fournier G.P."/>
            <person name="Bickhart D.M."/>
            <person name="DeBoy R.T."/>
            <person name="Nelson K.E."/>
            <person name="Nesbo C.L."/>
            <person name="Doolittle W.F."/>
            <person name="Gogarten J.P."/>
            <person name="Noll K.M."/>
        </authorList>
    </citation>
    <scope>NUCLEOTIDE SEQUENCE [LARGE SCALE GENOMIC DNA]</scope>
    <source>
        <strain evidence="3">ATCC 35602 / DSM 5306 / Rt17-B1</strain>
    </source>
</reference>
<dbReference type="EMBL" id="CP000771">
    <property type="protein sequence ID" value="ABS60047.1"/>
    <property type="molecule type" value="Genomic_DNA"/>
</dbReference>
<evidence type="ECO:0000313" key="2">
    <source>
        <dbReference type="EMBL" id="ABS60047.1"/>
    </source>
</evidence>
<dbReference type="eggNOG" id="COG3314">
    <property type="taxonomic scope" value="Bacteria"/>
</dbReference>
<gene>
    <name evidence="2" type="ordered locus">Fnod_0180</name>
</gene>
<feature type="transmembrane region" description="Helical" evidence="1">
    <location>
        <begin position="290"/>
        <end position="308"/>
    </location>
</feature>
<feature type="transmembrane region" description="Helical" evidence="1">
    <location>
        <begin position="6"/>
        <end position="25"/>
    </location>
</feature>
<feature type="transmembrane region" description="Helical" evidence="1">
    <location>
        <begin position="356"/>
        <end position="377"/>
    </location>
</feature>
<feature type="transmembrane region" description="Helical" evidence="1">
    <location>
        <begin position="129"/>
        <end position="149"/>
    </location>
</feature>
<dbReference type="KEGG" id="fno:Fnod_0180"/>
<proteinExistence type="predicted"/>
<dbReference type="HOGENOM" id="CLU_717532_0_0_0"/>
<keyword evidence="1" id="KW-0472">Membrane</keyword>
<dbReference type="RefSeq" id="WP_011993370.1">
    <property type="nucleotide sequence ID" value="NC_009718.1"/>
</dbReference>
<feature type="transmembrane region" description="Helical" evidence="1">
    <location>
        <begin position="161"/>
        <end position="180"/>
    </location>
</feature>
<feature type="transmembrane region" description="Helical" evidence="1">
    <location>
        <begin position="228"/>
        <end position="248"/>
    </location>
</feature>
<feature type="transmembrane region" description="Helical" evidence="1">
    <location>
        <begin position="320"/>
        <end position="336"/>
    </location>
</feature>